<keyword evidence="2" id="KW-1185">Reference proteome</keyword>
<dbReference type="Proteomes" id="UP000827872">
    <property type="component" value="Linkage Group LG13"/>
</dbReference>
<dbReference type="EMBL" id="CM037626">
    <property type="protein sequence ID" value="KAH8011545.1"/>
    <property type="molecule type" value="Genomic_DNA"/>
</dbReference>
<evidence type="ECO:0000313" key="1">
    <source>
        <dbReference type="EMBL" id="KAH8011545.1"/>
    </source>
</evidence>
<organism evidence="1 2">
    <name type="scientific">Sphaerodactylus townsendi</name>
    <dbReference type="NCBI Taxonomy" id="933632"/>
    <lineage>
        <taxon>Eukaryota</taxon>
        <taxon>Metazoa</taxon>
        <taxon>Chordata</taxon>
        <taxon>Craniata</taxon>
        <taxon>Vertebrata</taxon>
        <taxon>Euteleostomi</taxon>
        <taxon>Lepidosauria</taxon>
        <taxon>Squamata</taxon>
        <taxon>Bifurcata</taxon>
        <taxon>Gekkota</taxon>
        <taxon>Sphaerodactylidae</taxon>
        <taxon>Sphaerodactylus</taxon>
    </lineage>
</organism>
<comment type="caution">
    <text evidence="1">The sequence shown here is derived from an EMBL/GenBank/DDBJ whole genome shotgun (WGS) entry which is preliminary data.</text>
</comment>
<sequence length="162" mass="18240">MLGYEEAWHSPDIPYVGLCKGRAPELRSFPRFMLALWRQFKDPFEEKKVRARLRQIRQGSRSVSEYVLEFRQLAGVVQDWPEQVKIHFFREGLHPEVAQWAMVTTEPTSLAGWYTRAGERGRGPSVQSAATETAEQPPAGFSPSPVGGHLSGSQWQGGRGIS</sequence>
<gene>
    <name evidence="1" type="ORF">K3G42_001591</name>
</gene>
<accession>A0ACB8FX06</accession>
<protein>
    <submittedName>
        <fullName evidence="1">Uncharacterized protein</fullName>
    </submittedName>
</protein>
<proteinExistence type="predicted"/>
<reference evidence="1" key="1">
    <citation type="submission" date="2021-08" db="EMBL/GenBank/DDBJ databases">
        <title>The first chromosome-level gecko genome reveals the dynamic sex chromosomes of Neotropical dwarf geckos (Sphaerodactylidae: Sphaerodactylus).</title>
        <authorList>
            <person name="Pinto B.J."/>
            <person name="Keating S.E."/>
            <person name="Gamble T."/>
        </authorList>
    </citation>
    <scope>NUCLEOTIDE SEQUENCE</scope>
    <source>
        <strain evidence="1">TG3544</strain>
    </source>
</reference>
<evidence type="ECO:0000313" key="2">
    <source>
        <dbReference type="Proteomes" id="UP000827872"/>
    </source>
</evidence>
<name>A0ACB8FX06_9SAUR</name>